<comment type="similarity">
    <text evidence="1">Belongs to the acyl-ACP thioesterase family.</text>
</comment>
<dbReference type="AlphaFoldDB" id="A0A5M6IF83"/>
<dbReference type="SUPFAM" id="SSF54637">
    <property type="entry name" value="Thioesterase/thiol ester dehydrase-isomerase"/>
    <property type="match status" value="2"/>
</dbReference>
<dbReference type="PANTHER" id="PTHR31727:SF6">
    <property type="entry name" value="OLEOYL-ACYL CARRIER PROTEIN THIOESTERASE 1, CHLOROPLASTIC"/>
    <property type="match status" value="1"/>
</dbReference>
<dbReference type="Gene3D" id="3.10.129.10">
    <property type="entry name" value="Hotdog Thioesterase"/>
    <property type="match status" value="1"/>
</dbReference>
<name>A0A5M6IF83_9PROT</name>
<evidence type="ECO:0000313" key="4">
    <source>
        <dbReference type="EMBL" id="KAA5606228.1"/>
    </source>
</evidence>
<organism evidence="4 5">
    <name type="scientific">Roseospira marina</name>
    <dbReference type="NCBI Taxonomy" id="140057"/>
    <lineage>
        <taxon>Bacteria</taxon>
        <taxon>Pseudomonadati</taxon>
        <taxon>Pseudomonadota</taxon>
        <taxon>Alphaproteobacteria</taxon>
        <taxon>Rhodospirillales</taxon>
        <taxon>Rhodospirillaceae</taxon>
        <taxon>Roseospira</taxon>
    </lineage>
</organism>
<evidence type="ECO:0000256" key="1">
    <source>
        <dbReference type="ARBA" id="ARBA00006500"/>
    </source>
</evidence>
<keyword evidence="2" id="KW-0809">Transit peptide</keyword>
<dbReference type="Proteomes" id="UP000324065">
    <property type="component" value="Unassembled WGS sequence"/>
</dbReference>
<accession>A0A5M6IF83</accession>
<dbReference type="PANTHER" id="PTHR31727">
    <property type="entry name" value="OLEOYL-ACYL CARRIER PROTEIN THIOESTERASE 1, CHLOROPLASTIC"/>
    <property type="match status" value="1"/>
</dbReference>
<dbReference type="Pfam" id="PF01643">
    <property type="entry name" value="Acyl-ACP_TE"/>
    <property type="match status" value="1"/>
</dbReference>
<evidence type="ECO:0000256" key="2">
    <source>
        <dbReference type="ARBA" id="ARBA00022946"/>
    </source>
</evidence>
<dbReference type="InterPro" id="IPR029069">
    <property type="entry name" value="HotDog_dom_sf"/>
</dbReference>
<protein>
    <recommendedName>
        <fullName evidence="3">Acyl-ACP thioesterase N-terminal hotdog domain-containing protein</fullName>
    </recommendedName>
</protein>
<dbReference type="GO" id="GO:0016297">
    <property type="term" value="F:fatty acyl-[ACP] hydrolase activity"/>
    <property type="evidence" value="ECO:0007669"/>
    <property type="project" value="InterPro"/>
</dbReference>
<dbReference type="GO" id="GO:0000036">
    <property type="term" value="F:acyl carrier activity"/>
    <property type="evidence" value="ECO:0007669"/>
    <property type="project" value="TreeGrafter"/>
</dbReference>
<reference evidence="4 5" key="1">
    <citation type="submission" date="2019-09" db="EMBL/GenBank/DDBJ databases">
        <title>Genome sequence of Roseospira marina, one of the more divergent members of the non-sulfur purple photosynthetic bacterial family, the Rhodospirillaceae.</title>
        <authorList>
            <person name="Meyer T."/>
            <person name="Kyndt J."/>
        </authorList>
    </citation>
    <scope>NUCLEOTIDE SEQUENCE [LARGE SCALE GENOMIC DNA]</scope>
    <source>
        <strain evidence="4 5">DSM 15113</strain>
    </source>
</reference>
<evidence type="ECO:0000259" key="3">
    <source>
        <dbReference type="Pfam" id="PF01643"/>
    </source>
</evidence>
<gene>
    <name evidence="4" type="ORF">F1188_07345</name>
</gene>
<sequence length="290" mass="30484">MNRVPQDRSRTVSVLESLPDPDWPAIARADAPVNASHLSYPVRVRDAVPGGAISLPGLADICQEAAARNAAGFGQGLTETMARGAVWVMSRMRLAVRRYPRLGETVTVDTWPAGLERRGALRVYRLGVADEPVIGAAISVWSLFDLATRRPVAAIEAVLGDVATGPCLLPVPPTVPPTVPASPGGAARERAYPVHPAQIDVYGHVNHTHLIAWCLGENAGADGVAASPLCPRDMVIGFRAEARPDDTVVARRDAGHPNAERGGRVGSALTAGADGREIARAVAWYGSAAQ</sequence>
<dbReference type="OrthoDB" id="9801517at2"/>
<dbReference type="InterPro" id="IPR002864">
    <property type="entry name" value="Acyl-ACP_thioesterase_NHD"/>
</dbReference>
<evidence type="ECO:0000313" key="5">
    <source>
        <dbReference type="Proteomes" id="UP000324065"/>
    </source>
</evidence>
<comment type="caution">
    <text evidence="4">The sequence shown here is derived from an EMBL/GenBank/DDBJ whole genome shotgun (WGS) entry which is preliminary data.</text>
</comment>
<feature type="domain" description="Acyl-ACP thioesterase N-terminal hotdog" evidence="3">
    <location>
        <begin position="39"/>
        <end position="154"/>
    </location>
</feature>
<proteinExistence type="inferred from homology"/>
<dbReference type="EMBL" id="VWPJ01000005">
    <property type="protein sequence ID" value="KAA5606228.1"/>
    <property type="molecule type" value="Genomic_DNA"/>
</dbReference>
<keyword evidence="5" id="KW-1185">Reference proteome</keyword>
<dbReference type="InterPro" id="IPR045023">
    <property type="entry name" value="FATA/B"/>
</dbReference>